<proteinExistence type="predicted"/>
<dbReference type="Gene3D" id="2.10.25.10">
    <property type="entry name" value="Laminin"/>
    <property type="match status" value="1"/>
</dbReference>
<accession>K1RLZ8</accession>
<dbReference type="SUPFAM" id="SSF57196">
    <property type="entry name" value="EGF/Laminin"/>
    <property type="match status" value="1"/>
</dbReference>
<dbReference type="PROSITE" id="PS50835">
    <property type="entry name" value="IG_LIKE"/>
    <property type="match status" value="1"/>
</dbReference>
<evidence type="ECO:0000256" key="6">
    <source>
        <dbReference type="PROSITE-ProRule" id="PRU00076"/>
    </source>
</evidence>
<gene>
    <name evidence="7" type="ORF">CGI_10026644</name>
</gene>
<comment type="caution">
    <text evidence="6">Lacks conserved residue(s) required for the propagation of feature annotation.</text>
</comment>
<dbReference type="AlphaFoldDB" id="K1RLZ8"/>
<evidence type="ECO:0000256" key="5">
    <source>
        <dbReference type="ARBA" id="ARBA00023180"/>
    </source>
</evidence>
<dbReference type="Gene3D" id="2.60.40.10">
    <property type="entry name" value="Immunoglobulins"/>
    <property type="match status" value="1"/>
</dbReference>
<dbReference type="HOGENOM" id="CLU_1210820_0_0_1"/>
<dbReference type="InterPro" id="IPR036179">
    <property type="entry name" value="Ig-like_dom_sf"/>
</dbReference>
<evidence type="ECO:0000256" key="3">
    <source>
        <dbReference type="ARBA" id="ARBA00022737"/>
    </source>
</evidence>
<reference evidence="7" key="1">
    <citation type="journal article" date="2012" name="Nature">
        <title>The oyster genome reveals stress adaptation and complexity of shell formation.</title>
        <authorList>
            <person name="Zhang G."/>
            <person name="Fang X."/>
            <person name="Guo X."/>
            <person name="Li L."/>
            <person name="Luo R."/>
            <person name="Xu F."/>
            <person name="Yang P."/>
            <person name="Zhang L."/>
            <person name="Wang X."/>
            <person name="Qi H."/>
            <person name="Xiong Z."/>
            <person name="Que H."/>
            <person name="Xie Y."/>
            <person name="Holland P.W."/>
            <person name="Paps J."/>
            <person name="Zhu Y."/>
            <person name="Wu F."/>
            <person name="Chen Y."/>
            <person name="Wang J."/>
            <person name="Peng C."/>
            <person name="Meng J."/>
            <person name="Yang L."/>
            <person name="Liu J."/>
            <person name="Wen B."/>
            <person name="Zhang N."/>
            <person name="Huang Z."/>
            <person name="Zhu Q."/>
            <person name="Feng Y."/>
            <person name="Mount A."/>
            <person name="Hedgecock D."/>
            <person name="Xu Z."/>
            <person name="Liu Y."/>
            <person name="Domazet-Loso T."/>
            <person name="Du Y."/>
            <person name="Sun X."/>
            <person name="Zhang S."/>
            <person name="Liu B."/>
            <person name="Cheng P."/>
            <person name="Jiang X."/>
            <person name="Li J."/>
            <person name="Fan D."/>
            <person name="Wang W."/>
            <person name="Fu W."/>
            <person name="Wang T."/>
            <person name="Wang B."/>
            <person name="Zhang J."/>
            <person name="Peng Z."/>
            <person name="Li Y."/>
            <person name="Li N."/>
            <person name="Wang J."/>
            <person name="Chen M."/>
            <person name="He Y."/>
            <person name="Tan F."/>
            <person name="Song X."/>
            <person name="Zheng Q."/>
            <person name="Huang R."/>
            <person name="Yang H."/>
            <person name="Du X."/>
            <person name="Chen L."/>
            <person name="Yang M."/>
            <person name="Gaffney P.M."/>
            <person name="Wang S."/>
            <person name="Luo L."/>
            <person name="She Z."/>
            <person name="Ming Y."/>
            <person name="Huang W."/>
            <person name="Zhang S."/>
            <person name="Huang B."/>
            <person name="Zhang Y."/>
            <person name="Qu T."/>
            <person name="Ni P."/>
            <person name="Miao G."/>
            <person name="Wang J."/>
            <person name="Wang Q."/>
            <person name="Steinberg C.E."/>
            <person name="Wang H."/>
            <person name="Li N."/>
            <person name="Qian L."/>
            <person name="Zhang G."/>
            <person name="Li Y."/>
            <person name="Yang H."/>
            <person name="Liu X."/>
            <person name="Wang J."/>
            <person name="Yin Y."/>
            <person name="Wang J."/>
        </authorList>
    </citation>
    <scope>NUCLEOTIDE SEQUENCE [LARGE SCALE GENOMIC DNA]</scope>
    <source>
        <strain evidence="7">05x7-T-G4-1.051#20</strain>
    </source>
</reference>
<evidence type="ECO:0000256" key="1">
    <source>
        <dbReference type="ARBA" id="ARBA00022536"/>
    </source>
</evidence>
<keyword evidence="5" id="KW-0325">Glycoprotein</keyword>
<evidence type="ECO:0000313" key="7">
    <source>
        <dbReference type="EMBL" id="EKC42580.1"/>
    </source>
</evidence>
<dbReference type="InterPro" id="IPR000152">
    <property type="entry name" value="EGF-type_Asp/Asn_hydroxyl_site"/>
</dbReference>
<evidence type="ECO:0000256" key="4">
    <source>
        <dbReference type="ARBA" id="ARBA00023157"/>
    </source>
</evidence>
<keyword evidence="1 6" id="KW-0245">EGF-like domain</keyword>
<dbReference type="SUPFAM" id="SSF48726">
    <property type="entry name" value="Immunoglobulin"/>
    <property type="match status" value="1"/>
</dbReference>
<dbReference type="SMART" id="SM00179">
    <property type="entry name" value="EGF_CA"/>
    <property type="match status" value="1"/>
</dbReference>
<name>K1RLZ8_MAGGI</name>
<dbReference type="GO" id="GO:0005509">
    <property type="term" value="F:calcium ion binding"/>
    <property type="evidence" value="ECO:0007669"/>
    <property type="project" value="InterPro"/>
</dbReference>
<keyword evidence="4 6" id="KW-1015">Disulfide bond</keyword>
<protein>
    <submittedName>
        <fullName evidence="7">Uncharacterized protein</fullName>
    </submittedName>
</protein>
<dbReference type="PROSITE" id="PS00010">
    <property type="entry name" value="ASX_HYDROXYL"/>
    <property type="match status" value="1"/>
</dbReference>
<dbReference type="InParanoid" id="K1RLZ8"/>
<dbReference type="FunFam" id="2.10.25.10:FF:000004">
    <property type="entry name" value="Neurogenic locus notch 1"/>
    <property type="match status" value="1"/>
</dbReference>
<keyword evidence="2" id="KW-0732">Signal</keyword>
<sequence>MFVEVGSSEDPCDSCGIFYDCVLSSDVCSKRINDCLSNPCHNGGTCKDQQGKYVCHCRGTTTDKNCYVPGFPTVKTGLGGTTALGNNATISCFVLGGCTGIIWEFQHNGVTSIVDTSDSSKYSGGTVTCTTPSLTIYSFAVSDIGSYRCLAKNSIGTAHSPVMAFMDIPKSLNDEDVQLQLSASCALSLISIFWEHLSNDDLMMRHSVIPFRNDLQFAASEIGNYRCSA</sequence>
<organism evidence="7">
    <name type="scientific">Magallana gigas</name>
    <name type="common">Pacific oyster</name>
    <name type="synonym">Crassostrea gigas</name>
    <dbReference type="NCBI Taxonomy" id="29159"/>
    <lineage>
        <taxon>Eukaryota</taxon>
        <taxon>Metazoa</taxon>
        <taxon>Spiralia</taxon>
        <taxon>Lophotrochozoa</taxon>
        <taxon>Mollusca</taxon>
        <taxon>Bivalvia</taxon>
        <taxon>Autobranchia</taxon>
        <taxon>Pteriomorphia</taxon>
        <taxon>Ostreida</taxon>
        <taxon>Ostreoidea</taxon>
        <taxon>Ostreidae</taxon>
        <taxon>Magallana</taxon>
    </lineage>
</organism>
<dbReference type="CDD" id="cd00054">
    <property type="entry name" value="EGF_CA"/>
    <property type="match status" value="1"/>
</dbReference>
<dbReference type="Pfam" id="PF00008">
    <property type="entry name" value="EGF"/>
    <property type="match status" value="1"/>
</dbReference>
<feature type="disulfide bond" evidence="6">
    <location>
        <begin position="57"/>
        <end position="66"/>
    </location>
</feature>
<dbReference type="EMBL" id="JH816980">
    <property type="protein sequence ID" value="EKC42580.1"/>
    <property type="molecule type" value="Genomic_DNA"/>
</dbReference>
<dbReference type="PROSITE" id="PS50026">
    <property type="entry name" value="EGF_3"/>
    <property type="match status" value="1"/>
</dbReference>
<dbReference type="InterPro" id="IPR007110">
    <property type="entry name" value="Ig-like_dom"/>
</dbReference>
<dbReference type="InterPro" id="IPR001881">
    <property type="entry name" value="EGF-like_Ca-bd_dom"/>
</dbReference>
<keyword evidence="3" id="KW-0677">Repeat</keyword>
<dbReference type="InterPro" id="IPR013783">
    <property type="entry name" value="Ig-like_fold"/>
</dbReference>
<dbReference type="InterPro" id="IPR000742">
    <property type="entry name" value="EGF"/>
</dbReference>
<evidence type="ECO:0000256" key="2">
    <source>
        <dbReference type="ARBA" id="ARBA00022729"/>
    </source>
</evidence>